<dbReference type="GO" id="GO:0070161">
    <property type="term" value="C:anchoring junction"/>
    <property type="evidence" value="ECO:0007669"/>
    <property type="project" value="UniProtKB-SubCell"/>
</dbReference>
<dbReference type="SUPFAM" id="SSF47031">
    <property type="entry name" value="Second domain of FERM"/>
    <property type="match status" value="1"/>
</dbReference>
<comment type="caution">
    <text evidence="15">The sequence shown here is derived from an EMBL/GenBank/DDBJ whole genome shotgun (WGS) entry which is preliminary data.</text>
</comment>
<dbReference type="InterPro" id="IPR019749">
    <property type="entry name" value="Band_41_domain"/>
</dbReference>
<protein>
    <recommendedName>
        <fullName evidence="4">protein-tyrosine-phosphatase</fullName>
        <ecNumber evidence="4">3.1.3.48</ecNumber>
    </recommendedName>
</protein>
<dbReference type="InterPro" id="IPR018980">
    <property type="entry name" value="FERM_PH-like_C"/>
</dbReference>
<evidence type="ECO:0000259" key="13">
    <source>
        <dbReference type="PROSITE" id="PS50057"/>
    </source>
</evidence>
<dbReference type="GO" id="GO:0004725">
    <property type="term" value="F:protein tyrosine phosphatase activity"/>
    <property type="evidence" value="ECO:0007669"/>
    <property type="project" value="UniProtKB-EC"/>
</dbReference>
<dbReference type="CDD" id="cd14541">
    <property type="entry name" value="PTPc-N3_4"/>
    <property type="match status" value="1"/>
</dbReference>
<dbReference type="SMART" id="SM00404">
    <property type="entry name" value="PTPc_motif"/>
    <property type="match status" value="1"/>
</dbReference>
<dbReference type="Gene3D" id="2.30.29.30">
    <property type="entry name" value="Pleckstrin-homology domain (PH domain)/Phosphotyrosine-binding domain (PTB)"/>
    <property type="match status" value="1"/>
</dbReference>
<evidence type="ECO:0000256" key="5">
    <source>
        <dbReference type="ARBA" id="ARBA00022490"/>
    </source>
</evidence>
<dbReference type="PANTHER" id="PTHR45706:SF4">
    <property type="entry name" value="TYROSINE-PROTEIN PHOSPHATASE"/>
    <property type="match status" value="1"/>
</dbReference>
<dbReference type="PROSITE" id="PS00661">
    <property type="entry name" value="FERM_2"/>
    <property type="match status" value="1"/>
</dbReference>
<evidence type="ECO:0000256" key="10">
    <source>
        <dbReference type="ARBA" id="ARBA00051722"/>
    </source>
</evidence>
<evidence type="ECO:0000256" key="2">
    <source>
        <dbReference type="ARBA" id="ARBA00004282"/>
    </source>
</evidence>
<evidence type="ECO:0000256" key="6">
    <source>
        <dbReference type="ARBA" id="ARBA00022801"/>
    </source>
</evidence>
<dbReference type="GO" id="GO:0016020">
    <property type="term" value="C:membrane"/>
    <property type="evidence" value="ECO:0007669"/>
    <property type="project" value="UniProtKB-ARBA"/>
</dbReference>
<organism evidence="15 16">
    <name type="scientific">Cloeon dipterum</name>
    <dbReference type="NCBI Taxonomy" id="197152"/>
    <lineage>
        <taxon>Eukaryota</taxon>
        <taxon>Metazoa</taxon>
        <taxon>Ecdysozoa</taxon>
        <taxon>Arthropoda</taxon>
        <taxon>Hexapoda</taxon>
        <taxon>Insecta</taxon>
        <taxon>Pterygota</taxon>
        <taxon>Palaeoptera</taxon>
        <taxon>Ephemeroptera</taxon>
        <taxon>Pisciforma</taxon>
        <taxon>Baetidae</taxon>
        <taxon>Cloeon</taxon>
    </lineage>
</organism>
<dbReference type="PROSITE" id="PS50056">
    <property type="entry name" value="TYR_PHOSPHATASE_2"/>
    <property type="match status" value="1"/>
</dbReference>
<dbReference type="Pfam" id="PF00102">
    <property type="entry name" value="Y_phosphatase"/>
    <property type="match status" value="1"/>
</dbReference>
<evidence type="ECO:0000256" key="3">
    <source>
        <dbReference type="ARBA" id="ARBA00009649"/>
    </source>
</evidence>
<dbReference type="InterPro" id="IPR018979">
    <property type="entry name" value="FERM_N"/>
</dbReference>
<dbReference type="CDD" id="cd13189">
    <property type="entry name" value="FERM_C_PTPN4_PTPN3_like"/>
    <property type="match status" value="1"/>
</dbReference>
<dbReference type="SUPFAM" id="SSF50729">
    <property type="entry name" value="PH domain-like"/>
    <property type="match status" value="1"/>
</dbReference>
<dbReference type="PRINTS" id="PR00700">
    <property type="entry name" value="PRTYPHPHTASE"/>
</dbReference>
<dbReference type="InterPro" id="IPR001478">
    <property type="entry name" value="PDZ"/>
</dbReference>
<evidence type="ECO:0000313" key="15">
    <source>
        <dbReference type="EMBL" id="CAB3373108.1"/>
    </source>
</evidence>
<dbReference type="SMART" id="SM00295">
    <property type="entry name" value="B41"/>
    <property type="match status" value="1"/>
</dbReference>
<dbReference type="PROSITE" id="PS00660">
    <property type="entry name" value="FERM_1"/>
    <property type="match status" value="1"/>
</dbReference>
<dbReference type="GO" id="GO:0071944">
    <property type="term" value="C:cell periphery"/>
    <property type="evidence" value="ECO:0007669"/>
    <property type="project" value="UniProtKB-ARBA"/>
</dbReference>
<dbReference type="InterPro" id="IPR014847">
    <property type="entry name" value="FA"/>
</dbReference>
<dbReference type="Pfam" id="PF00373">
    <property type="entry name" value="FERM_M"/>
    <property type="match status" value="1"/>
</dbReference>
<dbReference type="InterPro" id="IPR000242">
    <property type="entry name" value="PTP_cat"/>
</dbReference>
<keyword evidence="6" id="KW-0378">Hydrolase</keyword>
<keyword evidence="9" id="KW-0206">Cytoskeleton</keyword>
<dbReference type="FunFam" id="1.20.80.10:FF:000003">
    <property type="entry name" value="Tyrosine-protein phosphatase non-receptor type 4"/>
    <property type="match status" value="1"/>
</dbReference>
<evidence type="ECO:0000313" key="16">
    <source>
        <dbReference type="Proteomes" id="UP000494165"/>
    </source>
</evidence>
<evidence type="ECO:0000259" key="14">
    <source>
        <dbReference type="PROSITE" id="PS50106"/>
    </source>
</evidence>
<comment type="catalytic activity">
    <reaction evidence="10">
        <text>O-phospho-L-tyrosyl-[protein] + H2O = L-tyrosyl-[protein] + phosphate</text>
        <dbReference type="Rhea" id="RHEA:10684"/>
        <dbReference type="Rhea" id="RHEA-COMP:10136"/>
        <dbReference type="Rhea" id="RHEA-COMP:20101"/>
        <dbReference type="ChEBI" id="CHEBI:15377"/>
        <dbReference type="ChEBI" id="CHEBI:43474"/>
        <dbReference type="ChEBI" id="CHEBI:46858"/>
        <dbReference type="ChEBI" id="CHEBI:61978"/>
        <dbReference type="EC" id="3.1.3.48"/>
    </reaction>
</comment>
<dbReference type="InterPro" id="IPR019748">
    <property type="entry name" value="FERM_central"/>
</dbReference>
<dbReference type="GO" id="GO:0005856">
    <property type="term" value="C:cytoskeleton"/>
    <property type="evidence" value="ECO:0007669"/>
    <property type="project" value="UniProtKB-SubCell"/>
</dbReference>
<dbReference type="EC" id="3.1.3.48" evidence="4"/>
<gene>
    <name evidence="15" type="ORF">CLODIP_2_CD12616</name>
</gene>
<dbReference type="CDD" id="cd06706">
    <property type="entry name" value="PDZ_PTPN3-4-like"/>
    <property type="match status" value="1"/>
</dbReference>
<dbReference type="AlphaFoldDB" id="A0A8S1CWF4"/>
<dbReference type="OrthoDB" id="5854685at2759"/>
<dbReference type="InterPro" id="IPR000387">
    <property type="entry name" value="Tyr_Pase_dom"/>
</dbReference>
<keyword evidence="8" id="KW-0965">Cell junction</keyword>
<dbReference type="PROSITE" id="PS50055">
    <property type="entry name" value="TYR_PHOSPHATASE_PTP"/>
    <property type="match status" value="1"/>
</dbReference>
<dbReference type="SMART" id="SM01196">
    <property type="entry name" value="FERM_C"/>
    <property type="match status" value="1"/>
</dbReference>
<dbReference type="PROSITE" id="PS50057">
    <property type="entry name" value="FERM_3"/>
    <property type="match status" value="1"/>
</dbReference>
<dbReference type="InterPro" id="IPR003595">
    <property type="entry name" value="Tyr_Pase_cat"/>
</dbReference>
<dbReference type="PROSITE" id="PS00383">
    <property type="entry name" value="TYR_PHOSPHATASE_1"/>
    <property type="match status" value="1"/>
</dbReference>
<dbReference type="InterPro" id="IPR014352">
    <property type="entry name" value="FERM/acyl-CoA-bd_prot_sf"/>
</dbReference>
<feature type="domain" description="PDZ" evidence="14">
    <location>
        <begin position="458"/>
        <end position="530"/>
    </location>
</feature>
<dbReference type="InterPro" id="IPR019747">
    <property type="entry name" value="FERM_CS"/>
</dbReference>
<name>A0A8S1CWF4_9INSE</name>
<evidence type="ECO:0000256" key="1">
    <source>
        <dbReference type="ARBA" id="ARBA00004245"/>
    </source>
</evidence>
<dbReference type="FunFam" id="3.10.20.90:FF:000039">
    <property type="entry name" value="Tyrosine-protein phosphatase non-receptor type"/>
    <property type="match status" value="1"/>
</dbReference>
<evidence type="ECO:0000256" key="9">
    <source>
        <dbReference type="ARBA" id="ARBA00023212"/>
    </source>
</evidence>
<dbReference type="InterPro" id="IPR041783">
    <property type="entry name" value="PTPN3/4_FERM_C"/>
</dbReference>
<dbReference type="FunFam" id="3.90.190.10:FF:000102">
    <property type="entry name" value="Receptor-type tyrosine-protein phosphatase"/>
    <property type="match status" value="1"/>
</dbReference>
<proteinExistence type="inferred from homology"/>
<dbReference type="Gene3D" id="3.10.20.90">
    <property type="entry name" value="Phosphatidylinositol 3-kinase Catalytic Subunit, Chain A, domain 1"/>
    <property type="match status" value="1"/>
</dbReference>
<dbReference type="InterPro" id="IPR036034">
    <property type="entry name" value="PDZ_sf"/>
</dbReference>
<feature type="domain" description="Tyrosine-protein phosphatase" evidence="11">
    <location>
        <begin position="592"/>
        <end position="851"/>
    </location>
</feature>
<dbReference type="InterPro" id="IPR035963">
    <property type="entry name" value="FERM_2"/>
</dbReference>
<evidence type="ECO:0000256" key="4">
    <source>
        <dbReference type="ARBA" id="ARBA00013064"/>
    </source>
</evidence>
<dbReference type="SMART" id="SM00194">
    <property type="entry name" value="PTPc"/>
    <property type="match status" value="1"/>
</dbReference>
<dbReference type="InterPro" id="IPR011993">
    <property type="entry name" value="PH-like_dom_sf"/>
</dbReference>
<sequence length="865" mass="99043">MIENISRRAFGGSSGTYHVRASERERDRNLKFLTAKVTFLDDTLESFQLDKKAKGQELLDKVFQHLELVEKDYFGLQFSDNGNPPSSSNGDSMRWLDPIKPVKKQLRHNHLYFRVKFYVTDPSKLHEEYTRYHFFMQLRRDILDAKLVVPASIACLLASYVAQSEIGDYNSTDHLPGYLSPLSLIPGQNEEMEKKIAELHKLHTGQTPADAEFNFLDQVKRLDMYGVDLHKAMDDAGKEIQLGVTSLGLVVFHNGIRINLFSWSKIIKISFKRKQFFISLRREPCEEYDTILGFNMLSYRSSKNLWKSCVEHHTFFRLHTPRARTRRFVFTLGSKFRYSGRTEYQTVEECKRRARLERTFIRSPSKKMARHTVPICEEKQKLVLSSTRTPRVYDNKVQSLGREPKKAWEDTAQSDDEGGFLETLKLPRTIDYIDVPDSERPAFDIPPYIEAHEDSLVKIHISPDTDGRFGFNVKGGSDLGLPILVSRVAPNTPADRCYPRLNEGDQVLLINGRETSGLTHDQVVNLIRTSRDSQSCELVLTVRPNVYETRDAEEPAFQYVPDVPHVPSAAPNADALAESILLLAETLESGSAMQQFEQLYRKKPGLEAEESKKAENVNKNRYRDISPYDATRVILTDCESGDYINANAVNMEIPGSCIINRYIATQGPLPTTVGDFWHMVFESQCTLVVMLTTVVEHGRVKCHKYWPSSGEAPLELKSLQVSCIQENEDKSFAFREFTLKNSKTGEERQISHMQYLEWPDHGVPDDCTEFINFCKRVRQARVGSSEPVVVHCSAGIGRTGVLVLMETAMCLIEANEPVYPLDIVRTMRDQRAMMIQTPVQYRFVCESVHRAYQEEIVKPLPEYKR</sequence>
<feature type="domain" description="Tyrosine specific protein phosphatases" evidence="12">
    <location>
        <begin position="768"/>
        <end position="842"/>
    </location>
</feature>
<keyword evidence="7" id="KW-0904">Protein phosphatase</keyword>
<dbReference type="Pfam" id="PF09380">
    <property type="entry name" value="FERM_C"/>
    <property type="match status" value="1"/>
</dbReference>
<evidence type="ECO:0000256" key="8">
    <source>
        <dbReference type="ARBA" id="ARBA00022949"/>
    </source>
</evidence>
<reference evidence="15 16" key="1">
    <citation type="submission" date="2020-04" db="EMBL/GenBank/DDBJ databases">
        <authorList>
            <person name="Alioto T."/>
            <person name="Alioto T."/>
            <person name="Gomez Garrido J."/>
        </authorList>
    </citation>
    <scope>NUCLEOTIDE SEQUENCE [LARGE SCALE GENOMIC DNA]</scope>
</reference>
<dbReference type="Pfam" id="PF00595">
    <property type="entry name" value="PDZ"/>
    <property type="match status" value="1"/>
</dbReference>
<dbReference type="Pfam" id="PF08736">
    <property type="entry name" value="FA"/>
    <property type="match status" value="1"/>
</dbReference>
<accession>A0A8S1CWF4</accession>
<dbReference type="CDD" id="cd17100">
    <property type="entry name" value="FERM_F1_PTPN3_like"/>
    <property type="match status" value="1"/>
</dbReference>
<dbReference type="SMART" id="SM01195">
    <property type="entry name" value="FA"/>
    <property type="match status" value="1"/>
</dbReference>
<dbReference type="PANTHER" id="PTHR45706">
    <property type="entry name" value="TYROSINE-PROTEIN PHOSPHATASE"/>
    <property type="match status" value="1"/>
</dbReference>
<dbReference type="Gene3D" id="1.20.80.10">
    <property type="match status" value="1"/>
</dbReference>
<dbReference type="GO" id="GO:0009887">
    <property type="term" value="P:animal organ morphogenesis"/>
    <property type="evidence" value="ECO:0007669"/>
    <property type="project" value="UniProtKB-ARBA"/>
</dbReference>
<dbReference type="FunFam" id="2.30.29.30:FF:000002">
    <property type="entry name" value="Band 4.1-like protein 5 isoform 1"/>
    <property type="match status" value="1"/>
</dbReference>
<dbReference type="PROSITE" id="PS50106">
    <property type="entry name" value="PDZ"/>
    <property type="match status" value="1"/>
</dbReference>
<dbReference type="InterPro" id="IPR016130">
    <property type="entry name" value="Tyr_Pase_AS"/>
</dbReference>
<comment type="similarity">
    <text evidence="3">Belongs to the protein-tyrosine phosphatase family. Non-receptor class subfamily.</text>
</comment>
<comment type="subcellular location">
    <subcellularLocation>
        <location evidence="2">Cell junction</location>
    </subcellularLocation>
    <subcellularLocation>
        <location evidence="1">Cytoplasm</location>
        <location evidence="1">Cytoskeleton</location>
    </subcellularLocation>
</comment>
<dbReference type="Pfam" id="PF09379">
    <property type="entry name" value="FERM_N"/>
    <property type="match status" value="1"/>
</dbReference>
<dbReference type="SUPFAM" id="SSF52799">
    <property type="entry name" value="(Phosphotyrosine protein) phosphatases II"/>
    <property type="match status" value="1"/>
</dbReference>
<dbReference type="SUPFAM" id="SSF54236">
    <property type="entry name" value="Ubiquitin-like"/>
    <property type="match status" value="1"/>
</dbReference>
<keyword evidence="5" id="KW-0963">Cytoplasm</keyword>
<dbReference type="InterPro" id="IPR029021">
    <property type="entry name" value="Prot-tyrosine_phosphatase-like"/>
</dbReference>
<dbReference type="InterPro" id="IPR000299">
    <property type="entry name" value="FERM_domain"/>
</dbReference>
<dbReference type="PRINTS" id="PR00935">
    <property type="entry name" value="BAND41"/>
</dbReference>
<feature type="domain" description="FERM" evidence="13">
    <location>
        <begin position="33"/>
        <end position="320"/>
    </location>
</feature>
<dbReference type="Proteomes" id="UP000494165">
    <property type="component" value="Unassembled WGS sequence"/>
</dbReference>
<dbReference type="Gene3D" id="2.30.42.10">
    <property type="match status" value="1"/>
</dbReference>
<dbReference type="SUPFAM" id="SSF50156">
    <property type="entry name" value="PDZ domain-like"/>
    <property type="match status" value="1"/>
</dbReference>
<dbReference type="InterPro" id="IPR029071">
    <property type="entry name" value="Ubiquitin-like_domsf"/>
</dbReference>
<dbReference type="GO" id="GO:0048666">
    <property type="term" value="P:neuron development"/>
    <property type="evidence" value="ECO:0007669"/>
    <property type="project" value="UniProtKB-ARBA"/>
</dbReference>
<evidence type="ECO:0000259" key="12">
    <source>
        <dbReference type="PROSITE" id="PS50056"/>
    </source>
</evidence>
<evidence type="ECO:0000259" key="11">
    <source>
        <dbReference type="PROSITE" id="PS50055"/>
    </source>
</evidence>
<keyword evidence="16" id="KW-1185">Reference proteome</keyword>
<dbReference type="EMBL" id="CADEPI010000081">
    <property type="protein sequence ID" value="CAB3373108.1"/>
    <property type="molecule type" value="Genomic_DNA"/>
</dbReference>
<dbReference type="CDD" id="cd14473">
    <property type="entry name" value="FERM_B-lobe"/>
    <property type="match status" value="1"/>
</dbReference>
<dbReference type="SMART" id="SM00228">
    <property type="entry name" value="PDZ"/>
    <property type="match status" value="1"/>
</dbReference>
<dbReference type="Gene3D" id="3.90.190.10">
    <property type="entry name" value="Protein tyrosine phosphatase superfamily"/>
    <property type="match status" value="1"/>
</dbReference>
<evidence type="ECO:0000256" key="7">
    <source>
        <dbReference type="ARBA" id="ARBA00022912"/>
    </source>
</evidence>